<evidence type="ECO:0000313" key="2">
    <source>
        <dbReference type="Proteomes" id="UP000016933"/>
    </source>
</evidence>
<reference evidence="1 2" key="2">
    <citation type="journal article" date="2012" name="PLoS Pathog.">
        <title>Diverse lifestyles and strategies of plant pathogenesis encoded in the genomes of eighteen Dothideomycetes fungi.</title>
        <authorList>
            <person name="Ohm R.A."/>
            <person name="Feau N."/>
            <person name="Henrissat B."/>
            <person name="Schoch C.L."/>
            <person name="Horwitz B.A."/>
            <person name="Barry K.W."/>
            <person name="Condon B.J."/>
            <person name="Copeland A.C."/>
            <person name="Dhillon B."/>
            <person name="Glaser F."/>
            <person name="Hesse C.N."/>
            <person name="Kosti I."/>
            <person name="LaButti K."/>
            <person name="Lindquist E.A."/>
            <person name="Lucas S."/>
            <person name="Salamov A.A."/>
            <person name="Bradshaw R.E."/>
            <person name="Ciuffetti L."/>
            <person name="Hamelin R.C."/>
            <person name="Kema G.H.J."/>
            <person name="Lawrence C."/>
            <person name="Scott J.A."/>
            <person name="Spatafora J.W."/>
            <person name="Turgeon B.G."/>
            <person name="de Wit P.J.G.M."/>
            <person name="Zhong S."/>
            <person name="Goodwin S.B."/>
            <person name="Grigoriev I.V."/>
        </authorList>
    </citation>
    <scope>NUCLEOTIDE SEQUENCE [LARGE SCALE GENOMIC DNA]</scope>
    <source>
        <strain evidence="2">NZE10 / CBS 128990</strain>
    </source>
</reference>
<dbReference type="OrthoDB" id="2580323at2759"/>
<gene>
    <name evidence="1" type="ORF">DOTSEDRAFT_40122</name>
</gene>
<organism evidence="1 2">
    <name type="scientific">Dothistroma septosporum (strain NZE10 / CBS 128990)</name>
    <name type="common">Red band needle blight fungus</name>
    <name type="synonym">Mycosphaerella pini</name>
    <dbReference type="NCBI Taxonomy" id="675120"/>
    <lineage>
        <taxon>Eukaryota</taxon>
        <taxon>Fungi</taxon>
        <taxon>Dikarya</taxon>
        <taxon>Ascomycota</taxon>
        <taxon>Pezizomycotina</taxon>
        <taxon>Dothideomycetes</taxon>
        <taxon>Dothideomycetidae</taxon>
        <taxon>Mycosphaerellales</taxon>
        <taxon>Mycosphaerellaceae</taxon>
        <taxon>Dothistroma</taxon>
    </lineage>
</organism>
<accession>N1Q0M9</accession>
<dbReference type="eggNOG" id="ENOG502RH0W">
    <property type="taxonomic scope" value="Eukaryota"/>
</dbReference>
<sequence length="144" mass="15829">MIESVHLNAVGDTYRVGSVDYDGLYPAYSNAAIMHAVVPSLGGRRTGDANLAAERETWSRAFVELSIVTACFLNSTNPRQHENPHSMALWIWTLAVLNHAPLYKKPWAVAHVNDCQIDPLITILADYHEQSVDGRISCNLSPGA</sequence>
<name>N1Q0M9_DOTSN</name>
<keyword evidence="2" id="KW-1185">Reference proteome</keyword>
<protein>
    <submittedName>
        <fullName evidence="1">Uncharacterized protein</fullName>
    </submittedName>
</protein>
<proteinExistence type="predicted"/>
<dbReference type="EMBL" id="KB446535">
    <property type="protein sequence ID" value="EME48833.1"/>
    <property type="molecule type" value="Genomic_DNA"/>
</dbReference>
<dbReference type="Proteomes" id="UP000016933">
    <property type="component" value="Unassembled WGS sequence"/>
</dbReference>
<reference evidence="2" key="1">
    <citation type="journal article" date="2012" name="PLoS Genet.">
        <title>The genomes of the fungal plant pathogens Cladosporium fulvum and Dothistroma septosporum reveal adaptation to different hosts and lifestyles but also signatures of common ancestry.</title>
        <authorList>
            <person name="de Wit P.J.G.M."/>
            <person name="van der Burgt A."/>
            <person name="Oekmen B."/>
            <person name="Stergiopoulos I."/>
            <person name="Abd-Elsalam K.A."/>
            <person name="Aerts A.L."/>
            <person name="Bahkali A.H."/>
            <person name="Beenen H.G."/>
            <person name="Chettri P."/>
            <person name="Cox M.P."/>
            <person name="Datema E."/>
            <person name="de Vries R.P."/>
            <person name="Dhillon B."/>
            <person name="Ganley A.R."/>
            <person name="Griffiths S.A."/>
            <person name="Guo Y."/>
            <person name="Hamelin R.C."/>
            <person name="Henrissat B."/>
            <person name="Kabir M.S."/>
            <person name="Jashni M.K."/>
            <person name="Kema G."/>
            <person name="Klaubauf S."/>
            <person name="Lapidus A."/>
            <person name="Levasseur A."/>
            <person name="Lindquist E."/>
            <person name="Mehrabi R."/>
            <person name="Ohm R.A."/>
            <person name="Owen T.J."/>
            <person name="Salamov A."/>
            <person name="Schwelm A."/>
            <person name="Schijlen E."/>
            <person name="Sun H."/>
            <person name="van den Burg H.A."/>
            <person name="van Ham R.C.H.J."/>
            <person name="Zhang S."/>
            <person name="Goodwin S.B."/>
            <person name="Grigoriev I.V."/>
            <person name="Collemare J."/>
            <person name="Bradshaw R.E."/>
        </authorList>
    </citation>
    <scope>NUCLEOTIDE SEQUENCE [LARGE SCALE GENOMIC DNA]</scope>
    <source>
        <strain evidence="2">NZE10 / CBS 128990</strain>
    </source>
</reference>
<evidence type="ECO:0000313" key="1">
    <source>
        <dbReference type="EMBL" id="EME48833.1"/>
    </source>
</evidence>
<dbReference type="AlphaFoldDB" id="N1Q0M9"/>
<dbReference type="PANTHER" id="PTHR40616:SF1">
    <property type="entry name" value="LINALOOL DEHYDRATASE_ISOMERASE DOMAIN-CONTAINING PROTEIN"/>
    <property type="match status" value="1"/>
</dbReference>
<dbReference type="PANTHER" id="PTHR40616">
    <property type="entry name" value="LINALOOL DEHYDRATASE_ISOMERASE DOMAIN-CONTAINING PROTEIN"/>
    <property type="match status" value="1"/>
</dbReference>
<dbReference type="HOGENOM" id="CLU_1796422_0_0_1"/>